<keyword evidence="10" id="KW-1185">Reference proteome</keyword>
<evidence type="ECO:0000313" key="10">
    <source>
        <dbReference type="Proteomes" id="UP000023152"/>
    </source>
</evidence>
<sequence length="168" mass="20003">MKRSESGDKSFSFDYVFEQKAPQKKTNKQKKKKKRVDIVLVINFPRTFFFFLHHKFFFLKKKGLNVRVKCKNLRRKKKKKSKERNEINVTVKQGSGKTYTMGTTGCDDSKLQEEWGIIPSSIYHMFAYLKRQYNTNNNNSDHYSISCSFIEIYNEEIKDLLDRTRSKS</sequence>
<keyword evidence="7" id="KW-1133">Transmembrane helix</keyword>
<evidence type="ECO:0000256" key="1">
    <source>
        <dbReference type="ARBA" id="ARBA00004496"/>
    </source>
</evidence>
<keyword evidence="5" id="KW-0175">Coiled coil</keyword>
<name>X6MHM1_RETFI</name>
<dbReference type="GO" id="GO:0007052">
    <property type="term" value="P:mitotic spindle organization"/>
    <property type="evidence" value="ECO:0007669"/>
    <property type="project" value="TreeGrafter"/>
</dbReference>
<dbReference type="OrthoDB" id="3176171at2759"/>
<keyword evidence="7" id="KW-0812">Transmembrane</keyword>
<evidence type="ECO:0000259" key="8">
    <source>
        <dbReference type="PROSITE" id="PS50067"/>
    </source>
</evidence>
<dbReference type="AlphaFoldDB" id="X6MHM1"/>
<dbReference type="GO" id="GO:0003777">
    <property type="term" value="F:microtubule motor activity"/>
    <property type="evidence" value="ECO:0007669"/>
    <property type="project" value="InterPro"/>
</dbReference>
<evidence type="ECO:0000256" key="2">
    <source>
        <dbReference type="ARBA" id="ARBA00022490"/>
    </source>
</evidence>
<dbReference type="PROSITE" id="PS50067">
    <property type="entry name" value="KINESIN_MOTOR_2"/>
    <property type="match status" value="1"/>
</dbReference>
<comment type="caution">
    <text evidence="9">The sequence shown here is derived from an EMBL/GenBank/DDBJ whole genome shotgun (WGS) entry which is preliminary data.</text>
</comment>
<feature type="domain" description="Kinesin motor" evidence="8">
    <location>
        <begin position="94"/>
        <end position="168"/>
    </location>
</feature>
<dbReference type="PANTHER" id="PTHR47969">
    <property type="entry name" value="CHROMOSOME-ASSOCIATED KINESIN KIF4A-RELATED"/>
    <property type="match status" value="1"/>
</dbReference>
<dbReference type="InterPro" id="IPR036961">
    <property type="entry name" value="Kinesin_motor_dom_sf"/>
</dbReference>
<feature type="transmembrane region" description="Helical" evidence="7">
    <location>
        <begin position="38"/>
        <end position="59"/>
    </location>
</feature>
<accession>X6MHM1</accession>
<comment type="caution">
    <text evidence="6">Lacks conserved residue(s) required for the propagation of feature annotation.</text>
</comment>
<keyword evidence="2" id="KW-0963">Cytoplasm</keyword>
<proteinExistence type="inferred from homology"/>
<dbReference type="InterPro" id="IPR027417">
    <property type="entry name" value="P-loop_NTPase"/>
</dbReference>
<dbReference type="GO" id="GO:0051231">
    <property type="term" value="P:spindle elongation"/>
    <property type="evidence" value="ECO:0007669"/>
    <property type="project" value="TreeGrafter"/>
</dbReference>
<dbReference type="PANTHER" id="PTHR47969:SF15">
    <property type="entry name" value="CHROMOSOME-ASSOCIATED KINESIN KIF4A-RELATED"/>
    <property type="match status" value="1"/>
</dbReference>
<evidence type="ECO:0000256" key="7">
    <source>
        <dbReference type="SAM" id="Phobius"/>
    </source>
</evidence>
<gene>
    <name evidence="9" type="ORF">RFI_24198</name>
</gene>
<evidence type="ECO:0000256" key="3">
    <source>
        <dbReference type="ARBA" id="ARBA00022741"/>
    </source>
</evidence>
<keyword evidence="3" id="KW-0547">Nucleotide-binding</keyword>
<comment type="similarity">
    <text evidence="6">Belongs to the TRAFAC class myosin-kinesin ATPase superfamily. Kinesin family.</text>
</comment>
<dbReference type="Pfam" id="PF00225">
    <property type="entry name" value="Kinesin"/>
    <property type="match status" value="1"/>
</dbReference>
<dbReference type="InterPro" id="IPR001752">
    <property type="entry name" value="Kinesin_motor_dom"/>
</dbReference>
<dbReference type="SUPFAM" id="SSF52540">
    <property type="entry name" value="P-loop containing nucleoside triphosphate hydrolases"/>
    <property type="match status" value="1"/>
</dbReference>
<dbReference type="GO" id="GO:0008017">
    <property type="term" value="F:microtubule binding"/>
    <property type="evidence" value="ECO:0007669"/>
    <property type="project" value="InterPro"/>
</dbReference>
<reference evidence="9 10" key="1">
    <citation type="journal article" date="2013" name="Curr. Biol.">
        <title>The Genome of the Foraminiferan Reticulomyxa filosa.</title>
        <authorList>
            <person name="Glockner G."/>
            <person name="Hulsmann N."/>
            <person name="Schleicher M."/>
            <person name="Noegel A.A."/>
            <person name="Eichinger L."/>
            <person name="Gallinger C."/>
            <person name="Pawlowski J."/>
            <person name="Sierra R."/>
            <person name="Euteneuer U."/>
            <person name="Pillet L."/>
            <person name="Moustafa A."/>
            <person name="Platzer M."/>
            <person name="Groth M."/>
            <person name="Szafranski K."/>
            <person name="Schliwa M."/>
        </authorList>
    </citation>
    <scope>NUCLEOTIDE SEQUENCE [LARGE SCALE GENOMIC DNA]</scope>
</reference>
<dbReference type="Gene3D" id="3.40.850.10">
    <property type="entry name" value="Kinesin motor domain"/>
    <property type="match status" value="1"/>
</dbReference>
<keyword evidence="7" id="KW-0472">Membrane</keyword>
<evidence type="ECO:0000313" key="9">
    <source>
        <dbReference type="EMBL" id="ETO13176.1"/>
    </source>
</evidence>
<dbReference type="GO" id="GO:0007018">
    <property type="term" value="P:microtubule-based movement"/>
    <property type="evidence" value="ECO:0007669"/>
    <property type="project" value="InterPro"/>
</dbReference>
<evidence type="ECO:0000256" key="5">
    <source>
        <dbReference type="ARBA" id="ARBA00023054"/>
    </source>
</evidence>
<dbReference type="InterPro" id="IPR027640">
    <property type="entry name" value="Kinesin-like_fam"/>
</dbReference>
<comment type="subcellular location">
    <subcellularLocation>
        <location evidence="1">Cytoplasm</location>
    </subcellularLocation>
</comment>
<dbReference type="EMBL" id="ASPP01020781">
    <property type="protein sequence ID" value="ETO13176.1"/>
    <property type="molecule type" value="Genomic_DNA"/>
</dbReference>
<organism evidence="9 10">
    <name type="scientific">Reticulomyxa filosa</name>
    <dbReference type="NCBI Taxonomy" id="46433"/>
    <lineage>
        <taxon>Eukaryota</taxon>
        <taxon>Sar</taxon>
        <taxon>Rhizaria</taxon>
        <taxon>Retaria</taxon>
        <taxon>Foraminifera</taxon>
        <taxon>Monothalamids</taxon>
        <taxon>Reticulomyxidae</taxon>
        <taxon>Reticulomyxa</taxon>
    </lineage>
</organism>
<dbReference type="GO" id="GO:0005875">
    <property type="term" value="C:microtubule associated complex"/>
    <property type="evidence" value="ECO:0007669"/>
    <property type="project" value="TreeGrafter"/>
</dbReference>
<dbReference type="Proteomes" id="UP000023152">
    <property type="component" value="Unassembled WGS sequence"/>
</dbReference>
<dbReference type="GO" id="GO:0005524">
    <property type="term" value="F:ATP binding"/>
    <property type="evidence" value="ECO:0007669"/>
    <property type="project" value="UniProtKB-KW"/>
</dbReference>
<dbReference type="GO" id="GO:0005737">
    <property type="term" value="C:cytoplasm"/>
    <property type="evidence" value="ECO:0007669"/>
    <property type="project" value="UniProtKB-SubCell"/>
</dbReference>
<evidence type="ECO:0000256" key="6">
    <source>
        <dbReference type="PROSITE-ProRule" id="PRU00283"/>
    </source>
</evidence>
<evidence type="ECO:0000256" key="4">
    <source>
        <dbReference type="ARBA" id="ARBA00022840"/>
    </source>
</evidence>
<protein>
    <recommendedName>
        <fullName evidence="8">Kinesin motor domain-containing protein</fullName>
    </recommendedName>
</protein>
<keyword evidence="4" id="KW-0067">ATP-binding</keyword>